<dbReference type="InterPro" id="IPR000835">
    <property type="entry name" value="HTH_MarR-typ"/>
</dbReference>
<comment type="subcellular location">
    <subcellularLocation>
        <location evidence="1">Cytoplasm</location>
    </subcellularLocation>
</comment>
<evidence type="ECO:0000313" key="6">
    <source>
        <dbReference type="EMBL" id="MCP8900493.1"/>
    </source>
</evidence>
<dbReference type="GO" id="GO:0003677">
    <property type="term" value="F:DNA binding"/>
    <property type="evidence" value="ECO:0007669"/>
    <property type="project" value="UniProtKB-KW"/>
</dbReference>
<name>A0A9X2KV31_9GAMM</name>
<reference evidence="6" key="1">
    <citation type="submission" date="2022-05" db="EMBL/GenBank/DDBJ databases">
        <authorList>
            <person name="Sun H.-N."/>
        </authorList>
    </citation>
    <scope>NUCLEOTIDE SEQUENCE</scope>
    <source>
        <strain evidence="6">HB14</strain>
    </source>
</reference>
<evidence type="ECO:0000313" key="7">
    <source>
        <dbReference type="Proteomes" id="UP001139319"/>
    </source>
</evidence>
<dbReference type="InterPro" id="IPR036390">
    <property type="entry name" value="WH_DNA-bd_sf"/>
</dbReference>
<keyword evidence="4" id="KW-0804">Transcription</keyword>
<dbReference type="PROSITE" id="PS50995">
    <property type="entry name" value="HTH_MARR_2"/>
    <property type="match status" value="1"/>
</dbReference>
<evidence type="ECO:0000259" key="5">
    <source>
        <dbReference type="PROSITE" id="PS50995"/>
    </source>
</evidence>
<dbReference type="InterPro" id="IPR039422">
    <property type="entry name" value="MarR/SlyA-like"/>
</dbReference>
<dbReference type="Pfam" id="PF12802">
    <property type="entry name" value="MarR_2"/>
    <property type="match status" value="1"/>
</dbReference>
<dbReference type="GO" id="GO:0005737">
    <property type="term" value="C:cytoplasm"/>
    <property type="evidence" value="ECO:0007669"/>
    <property type="project" value="UniProtKB-SubCell"/>
</dbReference>
<dbReference type="EMBL" id="JAMFTH010000005">
    <property type="protein sequence ID" value="MCP8900493.1"/>
    <property type="molecule type" value="Genomic_DNA"/>
</dbReference>
<keyword evidence="3" id="KW-0238">DNA-binding</keyword>
<dbReference type="PANTHER" id="PTHR33164">
    <property type="entry name" value="TRANSCRIPTIONAL REGULATOR, MARR FAMILY"/>
    <property type="match status" value="1"/>
</dbReference>
<organism evidence="6 7">
    <name type="scientific">Gilvimarinus xylanilyticus</name>
    <dbReference type="NCBI Taxonomy" id="2944139"/>
    <lineage>
        <taxon>Bacteria</taxon>
        <taxon>Pseudomonadati</taxon>
        <taxon>Pseudomonadota</taxon>
        <taxon>Gammaproteobacteria</taxon>
        <taxon>Cellvibrionales</taxon>
        <taxon>Cellvibrionaceae</taxon>
        <taxon>Gilvimarinus</taxon>
    </lineage>
</organism>
<protein>
    <submittedName>
        <fullName evidence="6">MarR family winged helix-turn-helix transcriptional regulator</fullName>
    </submittedName>
</protein>
<dbReference type="InterPro" id="IPR036388">
    <property type="entry name" value="WH-like_DNA-bd_sf"/>
</dbReference>
<evidence type="ECO:0000256" key="4">
    <source>
        <dbReference type="ARBA" id="ARBA00023163"/>
    </source>
</evidence>
<reference evidence="6" key="2">
    <citation type="submission" date="2023-01" db="EMBL/GenBank/DDBJ databases">
        <title>Gilvimarinus xylanilyticus HB14 isolated from Caulerpa lentillifera aquaculture base in Hainan, China.</title>
        <authorList>
            <person name="Zhang Y.-J."/>
        </authorList>
    </citation>
    <scope>NUCLEOTIDE SEQUENCE</scope>
    <source>
        <strain evidence="6">HB14</strain>
    </source>
</reference>
<evidence type="ECO:0000256" key="1">
    <source>
        <dbReference type="ARBA" id="ARBA00004496"/>
    </source>
</evidence>
<sequence length="196" mass="22087">MNDVELMGLLIDRVAGLVRSDARRVGAKYQLQPVQLEVLDYIRRANRYSDTATAVTEYLGLTKGTVSQTLKVLLSRGYIKKRADSDDKRVSRLKVTPAGLKALRACRPSPLLKKAGKLLEGDELETTVDRLSDLLQVLQETNNDRSFGQCVNCVHNMGKRGDHWCGLTREPLSDPETELICREFTAREQWHPIGKH</sequence>
<dbReference type="SUPFAM" id="SSF46785">
    <property type="entry name" value="Winged helix' DNA-binding domain"/>
    <property type="match status" value="1"/>
</dbReference>
<evidence type="ECO:0000256" key="2">
    <source>
        <dbReference type="ARBA" id="ARBA00023015"/>
    </source>
</evidence>
<dbReference type="Gene3D" id="1.10.10.10">
    <property type="entry name" value="Winged helix-like DNA-binding domain superfamily/Winged helix DNA-binding domain"/>
    <property type="match status" value="1"/>
</dbReference>
<evidence type="ECO:0000256" key="3">
    <source>
        <dbReference type="ARBA" id="ARBA00023125"/>
    </source>
</evidence>
<keyword evidence="7" id="KW-1185">Reference proteome</keyword>
<dbReference type="AlphaFoldDB" id="A0A9X2KV31"/>
<dbReference type="GO" id="GO:0003700">
    <property type="term" value="F:DNA-binding transcription factor activity"/>
    <property type="evidence" value="ECO:0007669"/>
    <property type="project" value="InterPro"/>
</dbReference>
<dbReference type="PANTHER" id="PTHR33164:SF5">
    <property type="entry name" value="ORGANIC HYDROPEROXIDE RESISTANCE TRANSCRIPTIONAL REGULATOR"/>
    <property type="match status" value="1"/>
</dbReference>
<feature type="domain" description="HTH marR-type" evidence="5">
    <location>
        <begin position="4"/>
        <end position="140"/>
    </location>
</feature>
<dbReference type="SMART" id="SM00347">
    <property type="entry name" value="HTH_MARR"/>
    <property type="match status" value="1"/>
</dbReference>
<dbReference type="GO" id="GO:0006950">
    <property type="term" value="P:response to stress"/>
    <property type="evidence" value="ECO:0007669"/>
    <property type="project" value="TreeGrafter"/>
</dbReference>
<gene>
    <name evidence="6" type="ORF">M6D89_14395</name>
</gene>
<dbReference type="InterPro" id="IPR023187">
    <property type="entry name" value="Tscrpt_reg_MarR-type_CS"/>
</dbReference>
<proteinExistence type="predicted"/>
<comment type="caution">
    <text evidence="6">The sequence shown here is derived from an EMBL/GenBank/DDBJ whole genome shotgun (WGS) entry which is preliminary data.</text>
</comment>
<accession>A0A9X2KV31</accession>
<dbReference type="Proteomes" id="UP001139319">
    <property type="component" value="Unassembled WGS sequence"/>
</dbReference>
<dbReference type="RefSeq" id="WP_253968782.1">
    <property type="nucleotide sequence ID" value="NZ_JAMFTH010000005.1"/>
</dbReference>
<dbReference type="PROSITE" id="PS01117">
    <property type="entry name" value="HTH_MARR_1"/>
    <property type="match status" value="1"/>
</dbReference>
<keyword evidence="2" id="KW-0805">Transcription regulation</keyword>